<evidence type="ECO:0000313" key="4">
    <source>
        <dbReference type="EMBL" id="CAB4132697.1"/>
    </source>
</evidence>
<feature type="region of interest" description="Disordered" evidence="1">
    <location>
        <begin position="1"/>
        <end position="28"/>
    </location>
</feature>
<evidence type="ECO:0000313" key="3">
    <source>
        <dbReference type="EMBL" id="CAB4126581.1"/>
    </source>
</evidence>
<dbReference type="EMBL" id="LR796149">
    <property type="protein sequence ID" value="CAB4121519.1"/>
    <property type="molecule type" value="Genomic_DNA"/>
</dbReference>
<dbReference type="EMBL" id="LR796264">
    <property type="protein sequence ID" value="CAB4132697.1"/>
    <property type="molecule type" value="Genomic_DNA"/>
</dbReference>
<evidence type="ECO:0000256" key="1">
    <source>
        <dbReference type="SAM" id="MobiDB-lite"/>
    </source>
</evidence>
<gene>
    <name evidence="6" type="ORF">UFOVP1357_12</name>
    <name evidence="2" type="ORF">UFOVP18_2</name>
    <name evidence="4" type="ORF">UFOVP258_53</name>
    <name evidence="5" type="ORF">UFOVP502_45</name>
    <name evidence="3" type="ORF">UFOVP82_4</name>
</gene>
<sequence length="55" mass="6199">MKKVKQTTFHTPKTRIATGDDHGIGVKQPVGTMRSKLQDTWVPEKKMKVPPKKLA</sequence>
<evidence type="ECO:0000313" key="2">
    <source>
        <dbReference type="EMBL" id="CAB4121519.1"/>
    </source>
</evidence>
<feature type="compositionally biased region" description="Polar residues" evidence="1">
    <location>
        <begin position="1"/>
        <end position="11"/>
    </location>
</feature>
<name>A0A6J5MHR9_9CAUD</name>
<dbReference type="EMBL" id="LR797304">
    <property type="protein sequence ID" value="CAB4199759.1"/>
    <property type="molecule type" value="Genomic_DNA"/>
</dbReference>
<evidence type="ECO:0000313" key="6">
    <source>
        <dbReference type="EMBL" id="CAB4199759.1"/>
    </source>
</evidence>
<dbReference type="EMBL" id="LR796201">
    <property type="protein sequence ID" value="CAB4126581.1"/>
    <property type="molecule type" value="Genomic_DNA"/>
</dbReference>
<proteinExistence type="predicted"/>
<accession>A0A6J5MHR9</accession>
<dbReference type="EMBL" id="LR796468">
    <property type="protein sequence ID" value="CAB4146595.1"/>
    <property type="molecule type" value="Genomic_DNA"/>
</dbReference>
<evidence type="ECO:0000313" key="5">
    <source>
        <dbReference type="EMBL" id="CAB4146595.1"/>
    </source>
</evidence>
<protein>
    <submittedName>
        <fullName evidence="5">Uncharacterized protein</fullName>
    </submittedName>
</protein>
<reference evidence="5" key="1">
    <citation type="submission" date="2020-04" db="EMBL/GenBank/DDBJ databases">
        <authorList>
            <person name="Chiriac C."/>
            <person name="Salcher M."/>
            <person name="Ghai R."/>
            <person name="Kavagutti S V."/>
        </authorList>
    </citation>
    <scope>NUCLEOTIDE SEQUENCE</scope>
</reference>
<organism evidence="5">
    <name type="scientific">uncultured Caudovirales phage</name>
    <dbReference type="NCBI Taxonomy" id="2100421"/>
    <lineage>
        <taxon>Viruses</taxon>
        <taxon>Duplodnaviria</taxon>
        <taxon>Heunggongvirae</taxon>
        <taxon>Uroviricota</taxon>
        <taxon>Caudoviricetes</taxon>
        <taxon>Peduoviridae</taxon>
        <taxon>Maltschvirus</taxon>
        <taxon>Maltschvirus maltsch</taxon>
    </lineage>
</organism>